<sequence>MEPPEEYRVLGRGDHEIAKRYRNDDIPQYDHYHDEHADIPGYELDFDYGFGELGKASAKSLADDETDRSDAEIQALFDPTGTNDGGLLDTVLEAISNERTDNSESDNDTTLDTE</sequence>
<feature type="compositionally biased region" description="Acidic residues" evidence="1">
    <location>
        <begin position="103"/>
        <end position="114"/>
    </location>
</feature>
<reference evidence="2 3" key="1">
    <citation type="journal article" date="2014" name="PLoS Genet.">
        <title>Phylogenetically driven sequencing of extremely halophilic archaea reveals strategies for static and dynamic osmo-response.</title>
        <authorList>
            <person name="Becker E.A."/>
            <person name="Seitzer P.M."/>
            <person name="Tritt A."/>
            <person name="Larsen D."/>
            <person name="Krusor M."/>
            <person name="Yao A.I."/>
            <person name="Wu D."/>
            <person name="Madern D."/>
            <person name="Eisen J.A."/>
            <person name="Darling A.E."/>
            <person name="Facciotti M.T."/>
        </authorList>
    </citation>
    <scope>NUCLEOTIDE SEQUENCE [LARGE SCALE GENOMIC DNA]</scope>
    <source>
        <strain evidence="2 3">JCM 10879</strain>
    </source>
</reference>
<comment type="caution">
    <text evidence="2">The sequence shown here is derived from an EMBL/GenBank/DDBJ whole genome shotgun (WGS) entry which is preliminary data.</text>
</comment>
<dbReference type="Proteomes" id="UP000011607">
    <property type="component" value="Unassembled WGS sequence"/>
</dbReference>
<dbReference type="AlphaFoldDB" id="M0LR28"/>
<organism evidence="2 3">
    <name type="scientific">Halobiforma nitratireducens JCM 10879</name>
    <dbReference type="NCBI Taxonomy" id="1227454"/>
    <lineage>
        <taxon>Archaea</taxon>
        <taxon>Methanobacteriati</taxon>
        <taxon>Methanobacteriota</taxon>
        <taxon>Stenosarchaea group</taxon>
        <taxon>Halobacteria</taxon>
        <taxon>Halobacteriales</taxon>
        <taxon>Natrialbaceae</taxon>
        <taxon>Halobiforma</taxon>
    </lineage>
</organism>
<evidence type="ECO:0000313" key="2">
    <source>
        <dbReference type="EMBL" id="EMA34495.1"/>
    </source>
</evidence>
<keyword evidence="3" id="KW-1185">Reference proteome</keyword>
<proteinExistence type="predicted"/>
<evidence type="ECO:0000256" key="1">
    <source>
        <dbReference type="SAM" id="MobiDB-lite"/>
    </source>
</evidence>
<gene>
    <name evidence="2" type="ORF">C446_13524</name>
</gene>
<feature type="region of interest" description="Disordered" evidence="1">
    <location>
        <begin position="95"/>
        <end position="114"/>
    </location>
</feature>
<dbReference type="EMBL" id="AOMA01000133">
    <property type="protein sequence ID" value="EMA34495.1"/>
    <property type="molecule type" value="Genomic_DNA"/>
</dbReference>
<protein>
    <submittedName>
        <fullName evidence="2">Uncharacterized protein</fullName>
    </submittedName>
</protein>
<dbReference type="eggNOG" id="arCOG10882">
    <property type="taxonomic scope" value="Archaea"/>
</dbReference>
<name>M0LR28_9EURY</name>
<accession>M0LR28</accession>
<evidence type="ECO:0000313" key="3">
    <source>
        <dbReference type="Proteomes" id="UP000011607"/>
    </source>
</evidence>